<dbReference type="InterPro" id="IPR057130">
    <property type="entry name" value="Myosin_VII_N"/>
</dbReference>
<dbReference type="Pfam" id="PF24123">
    <property type="entry name" value="Myosin_VII_N"/>
    <property type="match status" value="1"/>
</dbReference>
<dbReference type="SUPFAM" id="SSF52540">
    <property type="entry name" value="P-loop containing nucleoside triphosphate hydrolases"/>
    <property type="match status" value="1"/>
</dbReference>
<evidence type="ECO:0000256" key="4">
    <source>
        <dbReference type="ARBA" id="ARBA00022490"/>
    </source>
</evidence>
<dbReference type="InterPro" id="IPR036028">
    <property type="entry name" value="SH3-like_dom_sf"/>
</dbReference>
<evidence type="ECO:0000256" key="6">
    <source>
        <dbReference type="ARBA" id="ARBA00022741"/>
    </source>
</evidence>
<dbReference type="PROSITE" id="PS51016">
    <property type="entry name" value="MYTH4"/>
    <property type="match status" value="2"/>
</dbReference>
<dbReference type="InterPro" id="IPR014352">
    <property type="entry name" value="FERM/acyl-CoA-bd_prot_sf"/>
</dbReference>
<dbReference type="Gene3D" id="3.40.850.10">
    <property type="entry name" value="Kinesin motor domain"/>
    <property type="match status" value="1"/>
</dbReference>
<evidence type="ECO:0000259" key="17">
    <source>
        <dbReference type="PROSITE" id="PS51456"/>
    </source>
</evidence>
<dbReference type="FunFam" id="1.10.10.820:FF:000001">
    <property type="entry name" value="Myosin heavy chain"/>
    <property type="match status" value="1"/>
</dbReference>
<comment type="caution">
    <text evidence="18">The sequence shown here is derived from an EMBL/GenBank/DDBJ whole genome shotgun (WGS) entry which is preliminary data.</text>
</comment>
<dbReference type="InterPro" id="IPR029071">
    <property type="entry name" value="Ubiquitin-like_domsf"/>
</dbReference>
<dbReference type="EMBL" id="JAQQBS010001424">
    <property type="protein sequence ID" value="KAK0159182.1"/>
    <property type="molecule type" value="Genomic_DNA"/>
</dbReference>
<sequence>MSRNNSKFNTKYTPGDHVWIKNTYTGDFDIPVGCEIISIEKNIIHIRDDDGKEETINENQILKLMHPTSICGVEDMIKLGDLQEYAILKNLHMRYTKNIIYTYTGSMLVAINPYKILDIYTPREITAYRKKNIGVEPPHIFAIGDNCFMQMKQSDVNQCIVISGESGAGKTESTKLILQYFAAISGEHSWIEQQILEANPILEAFGNAKTVRNDNSSRFGKYIDINFNKNGAIEGAKIEQYLLEKCRLVYQSQNERNYHIFYSILAGLSNEEKKKLNLSTAADYKYLCGSIECKGRNDAKELADVRAAMKVLDFTDDEFWNIIKLLSLILHLGNLNYKSVMISHMEATEIMDDSTMKMIAEILEVQIRPLKEALMKKTIFAQGERVVSNLSKEQAIEVRDAFVKAVYSRLFIMIVDKINGTIFKSNVNLKNSIGVLDIFGFENFIINSFEQLCINYANEHLQQFFVKHIFKMEQNYYNEEGISWKHIDFIDNQEVLDLIGVKSLNIMALIDDESKFPKGTDITLLEKVHQIHSPNENYIKPKLDSVKAFGIKHFAGTVHYEVHGFLDKNRDTFSVDMKQLIAISANKFLKIIFEEDLVSGSEGKKRSPSLSSEFRSSLDLLMKTLETCNPFFVRCIKPNEQQRPSLFDRSLCCRQLRYSGMMETAKIRRAGYPIRHNYIEFIDRFRCLAKGVTSNNPIDIAKMICRNVLGPDNINYQFGKTKIFLKENHDFILEQQRREILAHSIVIIQKYIRAWIMRKRFMKIKIAAVLIQRIWRGYGARKRYLITTQGYQRLKSCIRSRILNHEFRRKRKIIIKFQASTKYFESRCRGYLARSLFKEKYELYEKRLKEIKELFVADEKKMKTAGNEQWQEMARNKFDERIKDLRESMQNFQKKNIESATKESENNIEKIFEFLETEPKGQQIKELPGDLYADLSSTSAGNIEEDERINALKIPTDHFSAVNFSDYHFSKFAAMYFTANVTPQYSRRILKASLLDLPSPSDELAAQALWITILRFMGDLSEPKNPIDIPANKTVMSTVTETLSKSFARSKEFENLINDEKNQNKVIRMTLKRQNKLHSDIRRGIVNDEFITSTYHTWLQSRRTNLEKLHFIIGHGILRTELRNEIYCQILKQLSNNPSKPSHARGWILLSLCVGCFPPNEHFINYLRAFIQAGPPGYAPYCDKRLTRTYKNGARTQPPSWLELQTTKDKKPIFLSVTFMDGNTKKIEADSASTSEEIVNAISKSISLTDTFGFSLFISLYDKVLSLGAGREHVMDAVCQCEQYAREQGQHERSAPWRFFLRKEIFAPWHNPILDSTATNLIYHQITRGIKHGEYRCNNENDIAMLIAQQLYIDNESKMSIDNLKNAIPSYIPNHLLQGVVNEALTNWEKLTLEAYKKDININQSVPVIKAMGDIVMFAKLTWPILFSRFYEVTKISGPPLPVDNFVIAVNWTGIYFIDNQEEILIEISFLEIAEVNFQKFDNSLVNNFFITTIQREEYNFQSVDAEDIVALINFLIDGLKEKSLYAVATQDYMTNVLNEMSDGQMYLPLHRGDLVKLIGSCCGYTLINSSWGYGEHNGRQGEFPSECVYILPTMTKPSQAIIDIFKNDYTTKNTLARIKNEQLNSLKIHTLKNFAKEYFRTSFNVTLSKGSTLSSAKKTVSENLWKHTRTPMKAPLLAVIGENRELSQIAVEIFTNILRYMGDLPCNRQRIGTEYTDLIFKPALEHSPLRDEVYCQIIRQLTENKIRLSEDRGWELIWLSTGVISCSTNVLKEVIQFLKTSSSNPIARDCLVRINRTTKNGNRKYPPYILEVEAIRFKSMQIFHRIYFPNDTNEAFEIHSATRASDLCEEIAERMQLRSSDGFSLFVKITDKVFSVPYEYFFFDFIHELVEWTRQTNTLAKSSVVTQVQYQIFFMKKLWVNAYPGRDPNADEKFYFYQELPKFLRGYHKCSKQDAVKLAVLIYKSRYENNRDELATISNKIRDYIPADLIHIHSVNDWKKLIISAYNQQSDMSKTDGKLQFLQYIHQWPTFGSAFFEVKQSTESTFPEFLIIAINKNGVSVIHPQTKDILAMWSFSELSNWSSGNTYFHMTIGNFMKGQKILCETAQGYKMDDLISSYIFYLRSTLERKKNQVFDFK</sequence>
<dbReference type="Gene3D" id="1.20.58.530">
    <property type="match status" value="1"/>
</dbReference>
<dbReference type="InterPro" id="IPR000857">
    <property type="entry name" value="MyTH4_dom"/>
</dbReference>
<evidence type="ECO:0000259" key="15">
    <source>
        <dbReference type="PROSITE" id="PS50057"/>
    </source>
</evidence>
<dbReference type="PANTHER" id="PTHR22692">
    <property type="entry name" value="MYOSIN VII, XV"/>
    <property type="match status" value="1"/>
</dbReference>
<dbReference type="GO" id="GO:0016459">
    <property type="term" value="C:myosin complex"/>
    <property type="evidence" value="ECO:0007669"/>
    <property type="project" value="UniProtKB-KW"/>
</dbReference>
<comment type="similarity">
    <text evidence="2 12">Belongs to the TRAFAC class myosin-kinesin ATPase superfamily. Myosin family.</text>
</comment>
<dbReference type="SUPFAM" id="SSF47031">
    <property type="entry name" value="Second domain of FERM"/>
    <property type="match status" value="2"/>
</dbReference>
<keyword evidence="8 12" id="KW-0518">Myosin</keyword>
<dbReference type="PRINTS" id="PR00193">
    <property type="entry name" value="MYOSINHEAVY"/>
</dbReference>
<dbReference type="Pfam" id="PF21998">
    <property type="entry name" value="FERM_C1_MyoVII"/>
    <property type="match status" value="1"/>
</dbReference>
<dbReference type="GO" id="GO:0030182">
    <property type="term" value="P:neuron differentiation"/>
    <property type="evidence" value="ECO:0007669"/>
    <property type="project" value="UniProtKB-ARBA"/>
</dbReference>
<keyword evidence="10 12" id="KW-0009">Actin-binding</keyword>
<evidence type="ECO:0000256" key="5">
    <source>
        <dbReference type="ARBA" id="ARBA00022737"/>
    </source>
</evidence>
<dbReference type="SUPFAM" id="SSF50044">
    <property type="entry name" value="SH3-domain"/>
    <property type="match status" value="1"/>
</dbReference>
<feature type="domain" description="SH3" evidence="14">
    <location>
        <begin position="1522"/>
        <end position="1594"/>
    </location>
</feature>
<dbReference type="CDD" id="cd13198">
    <property type="entry name" value="FERM_C1_MyoVII"/>
    <property type="match status" value="1"/>
</dbReference>
<dbReference type="GO" id="GO:0005737">
    <property type="term" value="C:cytoplasm"/>
    <property type="evidence" value="ECO:0007669"/>
    <property type="project" value="UniProtKB-SubCell"/>
</dbReference>
<dbReference type="PROSITE" id="PS51456">
    <property type="entry name" value="MYOSIN_MOTOR"/>
    <property type="match status" value="1"/>
</dbReference>
<dbReference type="GO" id="GO:0120025">
    <property type="term" value="C:plasma membrane bounded cell projection"/>
    <property type="evidence" value="ECO:0007669"/>
    <property type="project" value="UniProtKB-ARBA"/>
</dbReference>
<dbReference type="Pfam" id="PF21989">
    <property type="entry name" value="RA_2"/>
    <property type="match status" value="2"/>
</dbReference>
<evidence type="ECO:0000256" key="11">
    <source>
        <dbReference type="PROSITE-ProRule" id="PRU00192"/>
    </source>
</evidence>
<dbReference type="CDD" id="cd17092">
    <property type="entry name" value="FERM1_F1_Myosin-VII"/>
    <property type="match status" value="1"/>
</dbReference>
<feature type="domain" description="MyTH4" evidence="16">
    <location>
        <begin position="1668"/>
        <end position="1817"/>
    </location>
</feature>
<dbReference type="InterPro" id="IPR011993">
    <property type="entry name" value="PH-like_dom_sf"/>
</dbReference>
<dbReference type="Pfam" id="PF00063">
    <property type="entry name" value="Myosin_head"/>
    <property type="match status" value="1"/>
</dbReference>
<dbReference type="Proteomes" id="UP001168990">
    <property type="component" value="Unassembled WGS sequence"/>
</dbReference>
<dbReference type="PROSITE" id="PS50096">
    <property type="entry name" value="IQ"/>
    <property type="match status" value="3"/>
</dbReference>
<dbReference type="SUPFAM" id="SSF54236">
    <property type="entry name" value="Ubiquitin-like"/>
    <property type="match status" value="2"/>
</dbReference>
<dbReference type="Pfam" id="PF02174">
    <property type="entry name" value="IRS"/>
    <property type="match status" value="1"/>
</dbReference>
<dbReference type="InterPro" id="IPR036961">
    <property type="entry name" value="Kinesin_motor_dom_sf"/>
</dbReference>
<dbReference type="Gene3D" id="2.30.30.40">
    <property type="entry name" value="SH3 Domains"/>
    <property type="match status" value="1"/>
</dbReference>
<reference evidence="18" key="1">
    <citation type="journal article" date="2023" name="bioRxiv">
        <title>Scaffold-level genome assemblies of two parasitoid biocontrol wasps reveal the parthenogenesis mechanism and an associated novel virus.</title>
        <authorList>
            <person name="Inwood S."/>
            <person name="Skelly J."/>
            <person name="Guhlin J."/>
            <person name="Harrop T."/>
            <person name="Goldson S."/>
            <person name="Dearden P."/>
        </authorList>
    </citation>
    <scope>NUCLEOTIDE SEQUENCE</scope>
    <source>
        <strain evidence="18">Irish</strain>
        <tissue evidence="18">Whole body</tissue>
    </source>
</reference>
<keyword evidence="13" id="KW-0175">Coiled coil</keyword>
<evidence type="ECO:0000256" key="2">
    <source>
        <dbReference type="ARBA" id="ARBA00008314"/>
    </source>
</evidence>
<dbReference type="Gene3D" id="1.10.10.820">
    <property type="match status" value="1"/>
</dbReference>
<dbReference type="InterPro" id="IPR051567">
    <property type="entry name" value="Unconventional_Myosin_ATPase"/>
</dbReference>
<dbReference type="GO" id="GO:0071944">
    <property type="term" value="C:cell periphery"/>
    <property type="evidence" value="ECO:0007669"/>
    <property type="project" value="UniProtKB-ARBA"/>
</dbReference>
<feature type="domain" description="MyTH4" evidence="16">
    <location>
        <begin position="985"/>
        <end position="1208"/>
    </location>
</feature>
<dbReference type="CDD" id="cd13199">
    <property type="entry name" value="FERM_C2_MyoVII"/>
    <property type="match status" value="1"/>
</dbReference>
<dbReference type="SMART" id="SM00242">
    <property type="entry name" value="MYSc"/>
    <property type="match status" value="1"/>
</dbReference>
<dbReference type="CDD" id="cd14473">
    <property type="entry name" value="FERM_B-lobe"/>
    <property type="match status" value="2"/>
</dbReference>
<evidence type="ECO:0008006" key="20">
    <source>
        <dbReference type="Google" id="ProtNLM"/>
    </source>
</evidence>
<keyword evidence="3 11" id="KW-0728">SH3 domain</keyword>
<feature type="domain" description="Myosin motor" evidence="17">
    <location>
        <begin position="71"/>
        <end position="738"/>
    </location>
</feature>
<dbReference type="Gene3D" id="1.20.5.190">
    <property type="match status" value="1"/>
</dbReference>
<dbReference type="PROSITE" id="PS50057">
    <property type="entry name" value="FERM_3"/>
    <property type="match status" value="2"/>
</dbReference>
<evidence type="ECO:0000256" key="9">
    <source>
        <dbReference type="ARBA" id="ARBA00023175"/>
    </source>
</evidence>
<dbReference type="Gene3D" id="2.30.29.30">
    <property type="entry name" value="Pleckstrin-homology domain (PH domain)/Phosphotyrosine-binding domain (PTB)"/>
    <property type="match status" value="2"/>
</dbReference>
<dbReference type="InterPro" id="IPR000048">
    <property type="entry name" value="IQ_motif_EF-hand-BS"/>
</dbReference>
<dbReference type="GO" id="GO:0009887">
    <property type="term" value="P:animal organ morphogenesis"/>
    <property type="evidence" value="ECO:0007669"/>
    <property type="project" value="UniProtKB-ARBA"/>
</dbReference>
<dbReference type="InterPro" id="IPR041793">
    <property type="entry name" value="MyoVII_FERM_C1"/>
</dbReference>
<feature type="coiled-coil region" evidence="13">
    <location>
        <begin position="834"/>
        <end position="895"/>
    </location>
</feature>
<evidence type="ECO:0000256" key="13">
    <source>
        <dbReference type="SAM" id="Coils"/>
    </source>
</evidence>
<feature type="binding site" evidence="12">
    <location>
        <begin position="164"/>
        <end position="171"/>
    </location>
    <ligand>
        <name>ATP</name>
        <dbReference type="ChEBI" id="CHEBI:30616"/>
    </ligand>
</feature>
<dbReference type="InterPro" id="IPR001609">
    <property type="entry name" value="Myosin_head_motor_dom-like"/>
</dbReference>
<feature type="region of interest" description="Actin-binding" evidence="12">
    <location>
        <begin position="618"/>
        <end position="640"/>
    </location>
</feature>
<dbReference type="Gene3D" id="6.20.240.20">
    <property type="match status" value="1"/>
</dbReference>
<dbReference type="InterPro" id="IPR038185">
    <property type="entry name" value="MyTH4_dom_sf"/>
</dbReference>
<keyword evidence="9 12" id="KW-0505">Motor protein</keyword>
<evidence type="ECO:0000256" key="10">
    <source>
        <dbReference type="ARBA" id="ARBA00023203"/>
    </source>
</evidence>
<evidence type="ECO:0000313" key="18">
    <source>
        <dbReference type="EMBL" id="KAK0159182.1"/>
    </source>
</evidence>
<evidence type="ECO:0000256" key="7">
    <source>
        <dbReference type="ARBA" id="ARBA00022840"/>
    </source>
</evidence>
<protein>
    <recommendedName>
        <fullName evidence="20">Myosin</fullName>
    </recommendedName>
</protein>
<dbReference type="Gene3D" id="1.25.40.530">
    <property type="entry name" value="MyTH4 domain"/>
    <property type="match status" value="2"/>
</dbReference>
<dbReference type="CDD" id="cd17093">
    <property type="entry name" value="FERM2_F1_Myosin-VII"/>
    <property type="match status" value="1"/>
</dbReference>
<dbReference type="GO" id="GO:0005524">
    <property type="term" value="F:ATP binding"/>
    <property type="evidence" value="ECO:0007669"/>
    <property type="project" value="UniProtKB-UniRule"/>
</dbReference>
<evidence type="ECO:0000313" key="19">
    <source>
        <dbReference type="Proteomes" id="UP001168990"/>
    </source>
</evidence>
<dbReference type="Gene3D" id="3.10.20.90">
    <property type="entry name" value="Phosphatidylinositol 3-kinase Catalytic Subunit, Chain A, domain 1"/>
    <property type="match status" value="2"/>
</dbReference>
<dbReference type="GO" id="GO:0003779">
    <property type="term" value="F:actin binding"/>
    <property type="evidence" value="ECO:0007669"/>
    <property type="project" value="UniProtKB-KW"/>
</dbReference>
<dbReference type="InterPro" id="IPR000299">
    <property type="entry name" value="FERM_domain"/>
</dbReference>
<evidence type="ECO:0000256" key="8">
    <source>
        <dbReference type="ARBA" id="ARBA00023123"/>
    </source>
</evidence>
<dbReference type="Gene3D" id="1.20.120.720">
    <property type="entry name" value="Myosin VI head, motor domain, U50 subdomain"/>
    <property type="match status" value="1"/>
</dbReference>
<feature type="domain" description="FERM" evidence="15">
    <location>
        <begin position="1213"/>
        <end position="1524"/>
    </location>
</feature>
<organism evidence="18 19">
    <name type="scientific">Microctonus aethiopoides</name>
    <dbReference type="NCBI Taxonomy" id="144406"/>
    <lineage>
        <taxon>Eukaryota</taxon>
        <taxon>Metazoa</taxon>
        <taxon>Ecdysozoa</taxon>
        <taxon>Arthropoda</taxon>
        <taxon>Hexapoda</taxon>
        <taxon>Insecta</taxon>
        <taxon>Pterygota</taxon>
        <taxon>Neoptera</taxon>
        <taxon>Endopterygota</taxon>
        <taxon>Hymenoptera</taxon>
        <taxon>Apocrita</taxon>
        <taxon>Ichneumonoidea</taxon>
        <taxon>Braconidae</taxon>
        <taxon>Euphorinae</taxon>
        <taxon>Microctonus</taxon>
    </lineage>
</organism>
<keyword evidence="4" id="KW-0963">Cytoplasm</keyword>
<gene>
    <name evidence="18" type="ORF">PV328_010100</name>
</gene>
<dbReference type="InterPro" id="IPR027417">
    <property type="entry name" value="P-loop_NTPase"/>
</dbReference>
<dbReference type="SMART" id="SM00295">
    <property type="entry name" value="B41"/>
    <property type="match status" value="2"/>
</dbReference>
<dbReference type="PANTHER" id="PTHR22692:SF33">
    <property type="entry name" value="MYOSIN"/>
    <property type="match status" value="1"/>
</dbReference>
<keyword evidence="6 12" id="KW-0547">Nucleotide-binding</keyword>
<dbReference type="GO" id="GO:0009888">
    <property type="term" value="P:tissue development"/>
    <property type="evidence" value="ECO:0007669"/>
    <property type="project" value="UniProtKB-ARBA"/>
</dbReference>
<dbReference type="InterPro" id="IPR019749">
    <property type="entry name" value="Band_41_domain"/>
</dbReference>
<dbReference type="SUPFAM" id="SSF50729">
    <property type="entry name" value="PH domain-like"/>
    <property type="match status" value="1"/>
</dbReference>
<dbReference type="PROSITE" id="PS50002">
    <property type="entry name" value="SH3"/>
    <property type="match status" value="1"/>
</dbReference>
<dbReference type="CDD" id="cd23767">
    <property type="entry name" value="IQCD"/>
    <property type="match status" value="1"/>
</dbReference>
<proteinExistence type="inferred from homology"/>
<dbReference type="Pfam" id="PF00784">
    <property type="entry name" value="MyTH4"/>
    <property type="match status" value="2"/>
</dbReference>
<comment type="subcellular location">
    <subcellularLocation>
        <location evidence="1">Cytoplasm</location>
    </subcellularLocation>
</comment>
<evidence type="ECO:0000256" key="3">
    <source>
        <dbReference type="ARBA" id="ARBA00022443"/>
    </source>
</evidence>
<reference evidence="18" key="2">
    <citation type="submission" date="2023-03" db="EMBL/GenBank/DDBJ databases">
        <authorList>
            <person name="Inwood S.N."/>
            <person name="Skelly J.G."/>
            <person name="Guhlin J."/>
            <person name="Harrop T.W.R."/>
            <person name="Goldson S.G."/>
            <person name="Dearden P.K."/>
        </authorList>
    </citation>
    <scope>NUCLEOTIDE SEQUENCE</scope>
    <source>
        <strain evidence="18">Irish</strain>
        <tissue evidence="18">Whole body</tissue>
    </source>
</reference>
<feature type="domain" description="FERM" evidence="15">
    <location>
        <begin position="1823"/>
        <end position="2130"/>
    </location>
</feature>
<name>A0AA39EXD2_9HYME</name>
<dbReference type="InterPro" id="IPR036106">
    <property type="entry name" value="MYSc_Myo7"/>
</dbReference>
<keyword evidence="7 12" id="KW-0067">ATP-binding</keyword>
<dbReference type="Gene3D" id="1.20.80.10">
    <property type="match status" value="2"/>
</dbReference>
<dbReference type="Pfam" id="PF00612">
    <property type="entry name" value="IQ"/>
    <property type="match status" value="2"/>
</dbReference>
<evidence type="ECO:0000259" key="16">
    <source>
        <dbReference type="PROSITE" id="PS51016"/>
    </source>
</evidence>
<dbReference type="SMART" id="SM00139">
    <property type="entry name" value="MyTH4"/>
    <property type="match status" value="2"/>
</dbReference>
<dbReference type="InterPro" id="IPR041794">
    <property type="entry name" value="MyoVII_FERM_C2"/>
</dbReference>
<keyword evidence="5" id="KW-0677">Repeat</keyword>
<dbReference type="InterPro" id="IPR002404">
    <property type="entry name" value="IRS_PTB"/>
</dbReference>
<dbReference type="InterPro" id="IPR019748">
    <property type="entry name" value="FERM_central"/>
</dbReference>
<accession>A0AA39EXD2</accession>
<keyword evidence="19" id="KW-1185">Reference proteome</keyword>
<evidence type="ECO:0000256" key="1">
    <source>
        <dbReference type="ARBA" id="ARBA00004496"/>
    </source>
</evidence>
<evidence type="ECO:0000256" key="12">
    <source>
        <dbReference type="PROSITE-ProRule" id="PRU00782"/>
    </source>
</evidence>
<dbReference type="InterPro" id="IPR035963">
    <property type="entry name" value="FERM_2"/>
</dbReference>
<dbReference type="InterPro" id="IPR001452">
    <property type="entry name" value="SH3_domain"/>
</dbReference>
<dbReference type="GO" id="GO:0003774">
    <property type="term" value="F:cytoskeletal motor activity"/>
    <property type="evidence" value="ECO:0007669"/>
    <property type="project" value="UniProtKB-UniRule"/>
</dbReference>
<evidence type="ECO:0000259" key="14">
    <source>
        <dbReference type="PROSITE" id="PS50002"/>
    </source>
</evidence>
<dbReference type="CDD" id="cd01381">
    <property type="entry name" value="MYSc_Myo7"/>
    <property type="match status" value="1"/>
</dbReference>
<dbReference type="SMART" id="SM00015">
    <property type="entry name" value="IQ"/>
    <property type="match status" value="3"/>
</dbReference>